<evidence type="ECO:0000313" key="4">
    <source>
        <dbReference type="Proteomes" id="UP000226179"/>
    </source>
</evidence>
<dbReference type="Pfam" id="PF17118">
    <property type="entry name" value="DUF5105"/>
    <property type="match status" value="1"/>
</dbReference>
<organism evidence="2 4">
    <name type="scientific">Fusobacterium animalis</name>
    <dbReference type="NCBI Taxonomy" id="76859"/>
    <lineage>
        <taxon>Bacteria</taxon>
        <taxon>Fusobacteriati</taxon>
        <taxon>Fusobacteriota</taxon>
        <taxon>Fusobacteriia</taxon>
        <taxon>Fusobacteriales</taxon>
        <taxon>Fusobacteriaceae</taxon>
        <taxon>Fusobacterium</taxon>
    </lineage>
</organism>
<dbReference type="Proteomes" id="UP000230719">
    <property type="component" value="Unassembled WGS sequence"/>
</dbReference>
<evidence type="ECO:0000313" key="5">
    <source>
        <dbReference type="Proteomes" id="UP000230719"/>
    </source>
</evidence>
<feature type="domain" description="DUF5105" evidence="1">
    <location>
        <begin position="11"/>
        <end position="136"/>
    </location>
</feature>
<evidence type="ECO:0000313" key="2">
    <source>
        <dbReference type="EMBL" id="PGH26280.1"/>
    </source>
</evidence>
<protein>
    <submittedName>
        <fullName evidence="2">DUF5105 domain-containing protein</fullName>
    </submittedName>
</protein>
<accession>A0A2B7YYQ4</accession>
<name>A0A2B7YYQ4_9FUSO</name>
<gene>
    <name evidence="3" type="ORF">CI114_06555</name>
    <name evidence="2" type="ORF">RN90_08305</name>
</gene>
<evidence type="ECO:0000259" key="1">
    <source>
        <dbReference type="Pfam" id="PF17118"/>
    </source>
</evidence>
<dbReference type="EMBL" id="NJGJ01000001">
    <property type="protein sequence ID" value="PGH26280.1"/>
    <property type="molecule type" value="Genomic_DNA"/>
</dbReference>
<reference evidence="3 5" key="2">
    <citation type="submission" date="2017-08" db="EMBL/GenBank/DDBJ databases">
        <title>Analysis of Fusobacterium persistence and antibiotic response in human colorectal.</title>
        <authorList>
            <person name="Bullman S."/>
        </authorList>
    </citation>
    <scope>NUCLEOTIDE SEQUENCE [LARGE SCALE GENOMIC DNA]</scope>
    <source>
        <strain evidence="3 5">P2_CP</strain>
    </source>
</reference>
<dbReference type="InterPro" id="IPR031343">
    <property type="entry name" value="DUF5105"/>
</dbReference>
<dbReference type="EMBL" id="NPND01000017">
    <property type="protein sequence ID" value="PIM90643.1"/>
    <property type="molecule type" value="Genomic_DNA"/>
</dbReference>
<proteinExistence type="predicted"/>
<sequence>MLVACGKPDSQKAFEKGFKETMTDISKKMSEGDNEATKMMAKILEKATYKVNKVEENGNQSELDVTIKAVDLTKYLTEFMASLKPLIDSNMGEEAFSKATVDYFSDLSKKELEYKETNVKVYMEKINGEWKVINTDDIVVGIFGGLEEFIKGPQN</sequence>
<comment type="caution">
    <text evidence="2">The sequence shown here is derived from an EMBL/GenBank/DDBJ whole genome shotgun (WGS) entry which is preliminary data.</text>
</comment>
<reference evidence="2 4" key="1">
    <citation type="submission" date="2017-06" db="EMBL/GenBank/DDBJ databases">
        <title>Draft genome sequence of Fusobacterium nucleatum subsp. animalis KCOM 1280 (=ChDC F318).</title>
        <authorList>
            <person name="Kook J.-K."/>
            <person name="Park S.-N."/>
            <person name="Lim Y.K."/>
            <person name="Roh H."/>
        </authorList>
    </citation>
    <scope>NUCLEOTIDE SEQUENCE [LARGE SCALE GENOMIC DNA]</scope>
    <source>
        <strain evidence="2">KCOM 1280</strain>
        <strain evidence="4">KCOM 1280 ( ChDC F318)</strain>
    </source>
</reference>
<evidence type="ECO:0000313" key="3">
    <source>
        <dbReference type="EMBL" id="PIM90643.1"/>
    </source>
</evidence>
<dbReference type="AlphaFoldDB" id="A0A2B7YYQ4"/>
<dbReference type="Proteomes" id="UP000226179">
    <property type="component" value="Unassembled WGS sequence"/>
</dbReference>